<feature type="region of interest" description="Disordered" evidence="1">
    <location>
        <begin position="89"/>
        <end position="267"/>
    </location>
</feature>
<dbReference type="AlphaFoldDB" id="A0A1C7MSU6"/>
<protein>
    <submittedName>
        <fullName evidence="4">Retrovirus-related Pol polyprotein from transposon TNT 1-94</fullName>
    </submittedName>
</protein>
<dbReference type="Pfam" id="PF07727">
    <property type="entry name" value="RVT_2"/>
    <property type="match status" value="1"/>
</dbReference>
<proteinExistence type="predicted"/>
<feature type="compositionally biased region" description="Acidic residues" evidence="1">
    <location>
        <begin position="117"/>
        <end position="150"/>
    </location>
</feature>
<dbReference type="InterPro" id="IPR013103">
    <property type="entry name" value="RVT_2"/>
</dbReference>
<dbReference type="STRING" id="5627.A0A1C7MSU6"/>
<feature type="compositionally biased region" description="Low complexity" evidence="1">
    <location>
        <begin position="181"/>
        <end position="190"/>
    </location>
</feature>
<dbReference type="InterPro" id="IPR043502">
    <property type="entry name" value="DNA/RNA_pol_sf"/>
</dbReference>
<comment type="caution">
    <text evidence="4">The sequence shown here is derived from an EMBL/GenBank/DDBJ whole genome shotgun (WGS) entry which is preliminary data.</text>
</comment>
<dbReference type="Proteomes" id="UP000092993">
    <property type="component" value="Unassembled WGS sequence"/>
</dbReference>
<dbReference type="SUPFAM" id="SSF56672">
    <property type="entry name" value="DNA/RNA polymerases"/>
    <property type="match status" value="1"/>
</dbReference>
<dbReference type="EMBL" id="LUGG01000001">
    <property type="protein sequence ID" value="OBZ79951.1"/>
    <property type="molecule type" value="Genomic_DNA"/>
</dbReference>
<reference evidence="4 5" key="1">
    <citation type="submission" date="2016-03" db="EMBL/GenBank/DDBJ databases">
        <title>Whole genome sequencing of Grifola frondosa 9006-11.</title>
        <authorList>
            <person name="Min B."/>
            <person name="Park H."/>
            <person name="Kim J.-G."/>
            <person name="Cho H."/>
            <person name="Oh Y.-L."/>
            <person name="Kong W.-S."/>
            <person name="Choi I.-G."/>
        </authorList>
    </citation>
    <scope>NUCLEOTIDE SEQUENCE [LARGE SCALE GENOMIC DNA]</scope>
    <source>
        <strain evidence="4 5">9006-11</strain>
    </source>
</reference>
<feature type="signal peptide" evidence="2">
    <location>
        <begin position="1"/>
        <end position="20"/>
    </location>
</feature>
<evidence type="ECO:0000259" key="3">
    <source>
        <dbReference type="Pfam" id="PF07727"/>
    </source>
</evidence>
<gene>
    <name evidence="4" type="primary">POLX_3</name>
    <name evidence="4" type="ORF">A0H81_01082</name>
</gene>
<feature type="domain" description="Reverse transcriptase Ty1/copia-type" evidence="3">
    <location>
        <begin position="312"/>
        <end position="554"/>
    </location>
</feature>
<feature type="compositionally biased region" description="Pro residues" evidence="1">
    <location>
        <begin position="152"/>
        <end position="161"/>
    </location>
</feature>
<evidence type="ECO:0000256" key="1">
    <source>
        <dbReference type="SAM" id="MobiDB-lite"/>
    </source>
</evidence>
<name>A0A1C7MSU6_GRIFR</name>
<feature type="compositionally biased region" description="Basic and acidic residues" evidence="1">
    <location>
        <begin position="234"/>
        <end position="255"/>
    </location>
</feature>
<evidence type="ECO:0000313" key="5">
    <source>
        <dbReference type="Proteomes" id="UP000092993"/>
    </source>
</evidence>
<dbReference type="OMA" id="DINETHW"/>
<dbReference type="PANTHER" id="PTHR11439:SF483">
    <property type="entry name" value="PEPTIDE SYNTHASE GLIP-LIKE, PUTATIVE (AFU_ORTHOLOGUE AFUA_3G12920)-RELATED"/>
    <property type="match status" value="1"/>
</dbReference>
<evidence type="ECO:0000256" key="2">
    <source>
        <dbReference type="SAM" id="SignalP"/>
    </source>
</evidence>
<accession>A0A1C7MSU6</accession>
<organism evidence="4 5">
    <name type="scientific">Grifola frondosa</name>
    <name type="common">Maitake</name>
    <name type="synonym">Polyporus frondosus</name>
    <dbReference type="NCBI Taxonomy" id="5627"/>
    <lineage>
        <taxon>Eukaryota</taxon>
        <taxon>Fungi</taxon>
        <taxon>Dikarya</taxon>
        <taxon>Basidiomycota</taxon>
        <taxon>Agaricomycotina</taxon>
        <taxon>Agaricomycetes</taxon>
        <taxon>Polyporales</taxon>
        <taxon>Grifolaceae</taxon>
        <taxon>Grifola</taxon>
    </lineage>
</organism>
<dbReference type="OrthoDB" id="3261476at2759"/>
<feature type="chain" id="PRO_5008889304" evidence="2">
    <location>
        <begin position="21"/>
        <end position="790"/>
    </location>
</feature>
<dbReference type="PANTHER" id="PTHR11439">
    <property type="entry name" value="GAG-POL-RELATED RETROTRANSPOSON"/>
    <property type="match status" value="1"/>
</dbReference>
<sequence length="790" mass="86832">MLSTAMITPMLVSLFAVVAAFSTSVCITIGMTILLALRAILARTGTLPLMGSWLMDFFAFSHYDVNYTSLWSTKAPSHAVGMKTLSRVRVDASAPEEPSTPATDAVKAEEDATSSSEESESAAGEDDDTDSLPDLVSVDDESDDDEDEDGTPSPPPSPSHAPAPSAASALRNVAPTTRAVPSQARIAPSRAPAPPPAPELHRSTHVRQAPVRDDDAKFRVSSYTRKASVQGIDPKSKGKAKVEESSSEEAQREEVEGQGGSAEVRDGVGAEHAKNASILDDPQSYEEAMSRPDAERWKAACAEELLTFVKAELYDEVERPRDRKVVGCKWVFRIKRGPDGEIEKYKARVVAKGFTQVEGVDYTDTFAPVTKFASIRALLALAAKLDLEIHQMDVKSAFLNGNLDEEIFMACPPGFQGARNIVWQLRKALYGLKQASREWYKKIRAEFESLGFTRSNADHSVFYKNEDGVLLIVAVYIDDMLIFCNSLPAVEALKADLGSHYDMTDLGEARRILNIKIIRDRARRTIELTQRQYVESILTHQGMADCRPVSTPMAQNLKLLKLSDAEIDATPYQSALGSLMYAMLGTRPDLAFAVGALSKHAAHPGEEHWTALMHVYKYLRATTDLRLVYDGNAKGEFPLCYVDANWASDVNDRRSVTGYVYIMSGAAISWSSKKQPSTALSSTEAEYMAMAGATKEALWLRTFLDEIQQLPAAATLLLVDNQSAMALAKNAAFHDRTKHIAVRHHFIRDELEEGHIRAEYVPTGDQVADVLTKALAREKHVRFTEGMGLH</sequence>
<dbReference type="CDD" id="cd09272">
    <property type="entry name" value="RNase_HI_RT_Ty1"/>
    <property type="match status" value="1"/>
</dbReference>
<keyword evidence="5" id="KW-1185">Reference proteome</keyword>
<keyword evidence="2" id="KW-0732">Signal</keyword>
<evidence type="ECO:0000313" key="4">
    <source>
        <dbReference type="EMBL" id="OBZ79951.1"/>
    </source>
</evidence>